<gene>
    <name evidence="2" type="ORF">MUG84_13860</name>
</gene>
<protein>
    <submittedName>
        <fullName evidence="2">HXXEE domain-containing protein</fullName>
    </submittedName>
</protein>
<dbReference type="RefSeq" id="WP_244725640.1">
    <property type="nucleotide sequence ID" value="NZ_JALIRP010000005.1"/>
</dbReference>
<organism evidence="2 3">
    <name type="scientific">Paenibacillus mangrovi</name>
    <dbReference type="NCBI Taxonomy" id="2931978"/>
    <lineage>
        <taxon>Bacteria</taxon>
        <taxon>Bacillati</taxon>
        <taxon>Bacillota</taxon>
        <taxon>Bacilli</taxon>
        <taxon>Bacillales</taxon>
        <taxon>Paenibacillaceae</taxon>
        <taxon>Paenibacillus</taxon>
    </lineage>
</organism>
<dbReference type="Pfam" id="PF13787">
    <property type="entry name" value="HXXEE"/>
    <property type="match status" value="1"/>
</dbReference>
<proteinExistence type="predicted"/>
<name>A0A9X1WPR5_9BACL</name>
<feature type="transmembrane region" description="Helical" evidence="1">
    <location>
        <begin position="131"/>
        <end position="153"/>
    </location>
</feature>
<dbReference type="Proteomes" id="UP001139347">
    <property type="component" value="Unassembled WGS sequence"/>
</dbReference>
<evidence type="ECO:0000313" key="3">
    <source>
        <dbReference type="Proteomes" id="UP001139347"/>
    </source>
</evidence>
<keyword evidence="1" id="KW-0472">Membrane</keyword>
<keyword evidence="1" id="KW-0812">Transmembrane</keyword>
<sequence length="162" mass="18043">MSSSIIILFLFAFTIHNLEEAVWLTRQSSAAGKVKMHKPVSQDQFLFGLFWVTGLAYLITALYLFFPDIHFFKYAYFGYVGCMIINVIFPHLISTIIERCYSPGLFTGVLVIIPVHSLIIKTGLDTNTITATQLIASIIVAAAVIMASIPLSFKVGKKLITY</sequence>
<feature type="transmembrane region" description="Helical" evidence="1">
    <location>
        <begin position="101"/>
        <end position="119"/>
    </location>
</feature>
<feature type="transmembrane region" description="Helical" evidence="1">
    <location>
        <begin position="6"/>
        <end position="24"/>
    </location>
</feature>
<evidence type="ECO:0000256" key="1">
    <source>
        <dbReference type="SAM" id="Phobius"/>
    </source>
</evidence>
<feature type="transmembrane region" description="Helical" evidence="1">
    <location>
        <begin position="45"/>
        <end position="65"/>
    </location>
</feature>
<dbReference type="InterPro" id="IPR025671">
    <property type="entry name" value="HXXEE"/>
</dbReference>
<dbReference type="AlphaFoldDB" id="A0A9X1WPR5"/>
<reference evidence="2" key="1">
    <citation type="submission" date="2022-04" db="EMBL/GenBank/DDBJ databases">
        <title>Paenibacillus mangrovi sp. nov., a novel endophytic bacterium isolated from bark of Kandelia candel.</title>
        <authorList>
            <person name="Tuo L."/>
        </authorList>
    </citation>
    <scope>NUCLEOTIDE SEQUENCE</scope>
    <source>
        <strain evidence="2">KQZ6P-2</strain>
    </source>
</reference>
<keyword evidence="1" id="KW-1133">Transmembrane helix</keyword>
<comment type="caution">
    <text evidence="2">The sequence shown here is derived from an EMBL/GenBank/DDBJ whole genome shotgun (WGS) entry which is preliminary data.</text>
</comment>
<evidence type="ECO:0000313" key="2">
    <source>
        <dbReference type="EMBL" id="MCJ8012818.1"/>
    </source>
</evidence>
<accession>A0A9X1WPR5</accession>
<feature type="transmembrane region" description="Helical" evidence="1">
    <location>
        <begin position="71"/>
        <end position="89"/>
    </location>
</feature>
<dbReference type="EMBL" id="JALIRP010000005">
    <property type="protein sequence ID" value="MCJ8012818.1"/>
    <property type="molecule type" value="Genomic_DNA"/>
</dbReference>
<keyword evidence="3" id="KW-1185">Reference proteome</keyword>